<evidence type="ECO:0000313" key="3">
    <source>
        <dbReference type="EMBL" id="RMX53981.1"/>
    </source>
</evidence>
<comment type="similarity">
    <text evidence="1">Belongs to the UPF0728 family.</text>
</comment>
<dbReference type="InterPro" id="IPR027885">
    <property type="entry name" value="UPF0728"/>
</dbReference>
<reference evidence="3 4" key="1">
    <citation type="journal article" date="2018" name="Sci. Rep.">
        <title>Comparative analysis of the Pocillopora damicornis genome highlights role of immune system in coral evolution.</title>
        <authorList>
            <person name="Cunning R."/>
            <person name="Bay R.A."/>
            <person name="Gillette P."/>
            <person name="Baker A.C."/>
            <person name="Traylor-Knowles N."/>
        </authorList>
    </citation>
    <scope>NUCLEOTIDE SEQUENCE [LARGE SCALE GENOMIC DNA]</scope>
    <source>
        <strain evidence="3">RSMAS</strain>
        <tissue evidence="3">Whole animal</tissue>
    </source>
</reference>
<dbReference type="OrthoDB" id="10003460at2759"/>
<proteinExistence type="inferred from homology"/>
<dbReference type="PANTHER" id="PTHR28448">
    <property type="entry name" value="UPF0728 PROTEIN C10ORF53"/>
    <property type="match status" value="1"/>
</dbReference>
<feature type="compositionally biased region" description="Basic and acidic residues" evidence="2">
    <location>
        <begin position="102"/>
        <end position="115"/>
    </location>
</feature>
<dbReference type="Proteomes" id="UP000275408">
    <property type="component" value="Unassembled WGS sequence"/>
</dbReference>
<feature type="region of interest" description="Disordered" evidence="2">
    <location>
        <begin position="94"/>
        <end position="115"/>
    </location>
</feature>
<comment type="caution">
    <text evidence="3">The sequence shown here is derived from an EMBL/GenBank/DDBJ whole genome shotgun (WGS) entry which is preliminary data.</text>
</comment>
<dbReference type="EMBL" id="RCHS01001351">
    <property type="protein sequence ID" value="RMX53981.1"/>
    <property type="molecule type" value="Genomic_DNA"/>
</dbReference>
<evidence type="ECO:0000256" key="1">
    <source>
        <dbReference type="ARBA" id="ARBA00009973"/>
    </source>
</evidence>
<keyword evidence="4" id="KW-1185">Reference proteome</keyword>
<organism evidence="3 4">
    <name type="scientific">Pocillopora damicornis</name>
    <name type="common">Cauliflower coral</name>
    <name type="synonym">Millepora damicornis</name>
    <dbReference type="NCBI Taxonomy" id="46731"/>
    <lineage>
        <taxon>Eukaryota</taxon>
        <taxon>Metazoa</taxon>
        <taxon>Cnidaria</taxon>
        <taxon>Anthozoa</taxon>
        <taxon>Hexacorallia</taxon>
        <taxon>Scleractinia</taxon>
        <taxon>Astrocoeniina</taxon>
        <taxon>Pocilloporidae</taxon>
        <taxon>Pocillopora</taxon>
    </lineage>
</organism>
<evidence type="ECO:0000313" key="4">
    <source>
        <dbReference type="Proteomes" id="UP000275408"/>
    </source>
</evidence>
<protein>
    <submittedName>
        <fullName evidence="3">Uncharacterized protein</fullName>
    </submittedName>
</protein>
<dbReference type="PANTHER" id="PTHR28448:SF1">
    <property type="entry name" value="UPF0728 PROTEIN C10ORF53"/>
    <property type="match status" value="1"/>
</dbReference>
<feature type="non-terminal residue" evidence="3">
    <location>
        <position position="115"/>
    </location>
</feature>
<dbReference type="AlphaFoldDB" id="A0A3M6UJX1"/>
<accession>A0A3M6UJX1</accession>
<evidence type="ECO:0000256" key="2">
    <source>
        <dbReference type="SAM" id="MobiDB-lite"/>
    </source>
</evidence>
<dbReference type="Pfam" id="PF15092">
    <property type="entry name" value="UPF0728"/>
    <property type="match status" value="1"/>
</dbReference>
<sequence length="115" mass="13197">MVKHKVTVKFGPYMSCGIVEHRTARLEGLQALLRSEGHTVEFVKTRDRDDVELVVHGEIIYRCKIQTLQYGRFSPFPTMVSEVLPSDQDIISPSNVHAISSRRSDENKEKDQIRN</sequence>
<name>A0A3M6UJX1_POCDA</name>
<gene>
    <name evidence="3" type="ORF">pdam_00014891</name>
</gene>